<gene>
    <name evidence="4" type="primary">elaA</name>
    <name evidence="4" type="ORF">HMPREF0731_1543</name>
</gene>
<dbReference type="Gene3D" id="3.40.630.30">
    <property type="match status" value="1"/>
</dbReference>
<reference evidence="4 5" key="1">
    <citation type="submission" date="2010-04" db="EMBL/GenBank/DDBJ databases">
        <authorList>
            <person name="Qin X."/>
            <person name="Bachman B."/>
            <person name="Battles P."/>
            <person name="Bell A."/>
            <person name="Bess C."/>
            <person name="Bickham C."/>
            <person name="Chaboub L."/>
            <person name="Chen D."/>
            <person name="Coyle M."/>
            <person name="Deiros D.R."/>
            <person name="Dinh H."/>
            <person name="Forbes L."/>
            <person name="Fowler G."/>
            <person name="Francisco L."/>
            <person name="Fu Q."/>
            <person name="Gubbala S."/>
            <person name="Hale W."/>
            <person name="Han Y."/>
            <person name="Hemphill L."/>
            <person name="Highlander S.K."/>
            <person name="Hirani K."/>
            <person name="Hogues M."/>
            <person name="Jackson L."/>
            <person name="Jakkamsetti A."/>
            <person name="Javaid M."/>
            <person name="Jiang H."/>
            <person name="Korchina V."/>
            <person name="Kovar C."/>
            <person name="Lara F."/>
            <person name="Lee S."/>
            <person name="Mata R."/>
            <person name="Mathew T."/>
            <person name="Moen C."/>
            <person name="Morales K."/>
            <person name="Munidasa M."/>
            <person name="Nazareth L."/>
            <person name="Ngo R."/>
            <person name="Nguyen L."/>
            <person name="Okwuonu G."/>
            <person name="Ongeri F."/>
            <person name="Patil S."/>
            <person name="Petrosino J."/>
            <person name="Pham C."/>
            <person name="Pham P."/>
            <person name="Pu L.-L."/>
            <person name="Puazo M."/>
            <person name="Raj R."/>
            <person name="Reid J."/>
            <person name="Rouhana J."/>
            <person name="Saada N."/>
            <person name="Shang Y."/>
            <person name="Simmons D."/>
            <person name="Thornton R."/>
            <person name="Warren J."/>
            <person name="Weissenberger G."/>
            <person name="Zhang J."/>
            <person name="Zhang L."/>
            <person name="Zhou C."/>
            <person name="Zhu D."/>
            <person name="Muzny D."/>
            <person name="Worley K."/>
            <person name="Gibbs R."/>
        </authorList>
    </citation>
    <scope>NUCLEOTIDE SEQUENCE [LARGE SCALE GENOMIC DNA]</scope>
    <source>
        <strain evidence="4 5">ATCC 49957</strain>
    </source>
</reference>
<keyword evidence="2" id="KW-0012">Acyltransferase</keyword>
<evidence type="ECO:0000313" key="5">
    <source>
        <dbReference type="Proteomes" id="UP000005324"/>
    </source>
</evidence>
<dbReference type="CDD" id="cd04301">
    <property type="entry name" value="NAT_SF"/>
    <property type="match status" value="1"/>
</dbReference>
<dbReference type="InterPro" id="IPR000182">
    <property type="entry name" value="GNAT_dom"/>
</dbReference>
<dbReference type="PROSITE" id="PS51186">
    <property type="entry name" value="GNAT"/>
    <property type="match status" value="1"/>
</dbReference>
<dbReference type="InterPro" id="IPR050832">
    <property type="entry name" value="Bact_Acetyltransf"/>
</dbReference>
<dbReference type="PANTHER" id="PTHR43877">
    <property type="entry name" value="AMINOALKYLPHOSPHONATE N-ACETYLTRANSFERASE-RELATED-RELATED"/>
    <property type="match status" value="1"/>
</dbReference>
<dbReference type="OrthoDB" id="9796171at2"/>
<dbReference type="HOGENOM" id="CLU_056607_6_4_5"/>
<sequence length="142" mass="15576">MTIARATTPADLEACFAIRREVFVQEQQVPEAMEYDEFDATALHVLARQEGAPAGTARVVFKEGGRVAKIGRVAVRQALRGSGLGAAIMRAIEADPALDGAEELVLEAQSYAIPFYERLGYAAEGEEYLDVGIPHRLMRKRR</sequence>
<proteinExistence type="predicted"/>
<comment type="caution">
    <text evidence="4">The sequence shown here is derived from an EMBL/GenBank/DDBJ whole genome shotgun (WGS) entry which is preliminary data.</text>
</comment>
<accession>D5RKD3</accession>
<keyword evidence="1 4" id="KW-0808">Transferase</keyword>
<dbReference type="RefSeq" id="WP_007004767.1">
    <property type="nucleotide sequence ID" value="NZ_GG770780.1"/>
</dbReference>
<keyword evidence="5" id="KW-1185">Reference proteome</keyword>
<evidence type="ECO:0000256" key="2">
    <source>
        <dbReference type="ARBA" id="ARBA00023315"/>
    </source>
</evidence>
<dbReference type="AlphaFoldDB" id="D5RKD3"/>
<feature type="domain" description="N-acetyltransferase" evidence="3">
    <location>
        <begin position="1"/>
        <end position="142"/>
    </location>
</feature>
<evidence type="ECO:0000259" key="3">
    <source>
        <dbReference type="PROSITE" id="PS51186"/>
    </source>
</evidence>
<name>D5RKD3_9PROT</name>
<evidence type="ECO:0000313" key="4">
    <source>
        <dbReference type="EMBL" id="EFH12235.1"/>
    </source>
</evidence>
<dbReference type="Pfam" id="PF13673">
    <property type="entry name" value="Acetyltransf_10"/>
    <property type="match status" value="1"/>
</dbReference>
<dbReference type="SUPFAM" id="SSF55729">
    <property type="entry name" value="Acyl-CoA N-acyltransferases (Nat)"/>
    <property type="match status" value="1"/>
</dbReference>
<dbReference type="EMBL" id="ADVL01000261">
    <property type="protein sequence ID" value="EFH12235.1"/>
    <property type="molecule type" value="Genomic_DNA"/>
</dbReference>
<dbReference type="GO" id="GO:0016747">
    <property type="term" value="F:acyltransferase activity, transferring groups other than amino-acyl groups"/>
    <property type="evidence" value="ECO:0007669"/>
    <property type="project" value="InterPro"/>
</dbReference>
<evidence type="ECO:0000256" key="1">
    <source>
        <dbReference type="ARBA" id="ARBA00022679"/>
    </source>
</evidence>
<dbReference type="InterPro" id="IPR016181">
    <property type="entry name" value="Acyl_CoA_acyltransferase"/>
</dbReference>
<dbReference type="Proteomes" id="UP000005324">
    <property type="component" value="Unassembled WGS sequence"/>
</dbReference>
<protein>
    <submittedName>
        <fullName evidence="4">Acetyltransferase, GNAT family</fullName>
    </submittedName>
</protein>
<organism evidence="4 5">
    <name type="scientific">Pseudoroseomonas cervicalis ATCC 49957</name>
    <dbReference type="NCBI Taxonomy" id="525371"/>
    <lineage>
        <taxon>Bacteria</taxon>
        <taxon>Pseudomonadati</taxon>
        <taxon>Pseudomonadota</taxon>
        <taxon>Alphaproteobacteria</taxon>
        <taxon>Acetobacterales</taxon>
        <taxon>Roseomonadaceae</taxon>
        <taxon>Roseomonas</taxon>
    </lineage>
</organism>